<dbReference type="InterPro" id="IPR000873">
    <property type="entry name" value="AMP-dep_synth/lig_dom"/>
</dbReference>
<dbReference type="PANTHER" id="PTHR43813:SF1">
    <property type="entry name" value="ACYL-ACTIVATING ENZYME 16, CHLOROPLASTIC-RELATED"/>
    <property type="match status" value="1"/>
</dbReference>
<evidence type="ECO:0000259" key="1">
    <source>
        <dbReference type="Pfam" id="PF00501"/>
    </source>
</evidence>
<dbReference type="PANTHER" id="PTHR43813">
    <property type="entry name" value="ACYL-ACTIVATING ENZYME 16, CHLOROPLASTIC-RELATED"/>
    <property type="match status" value="1"/>
</dbReference>
<reference evidence="2" key="1">
    <citation type="journal article" date="2020" name="mSystems">
        <title>Genome- and Community-Level Interaction Insights into Carbon Utilization and Element Cycling Functions of Hydrothermarchaeota in Hydrothermal Sediment.</title>
        <authorList>
            <person name="Zhou Z."/>
            <person name="Liu Y."/>
            <person name="Xu W."/>
            <person name="Pan J."/>
            <person name="Luo Z.H."/>
            <person name="Li M."/>
        </authorList>
    </citation>
    <scope>NUCLEOTIDE SEQUENCE [LARGE SCALE GENOMIC DNA]</scope>
    <source>
        <strain evidence="2">SpSt-503</strain>
    </source>
</reference>
<dbReference type="AlphaFoldDB" id="A0A7C3II51"/>
<dbReference type="GO" id="GO:0016874">
    <property type="term" value="F:ligase activity"/>
    <property type="evidence" value="ECO:0007669"/>
    <property type="project" value="UniProtKB-KW"/>
</dbReference>
<protein>
    <submittedName>
        <fullName evidence="2">Long-chain fatty acid--CoA ligase</fullName>
    </submittedName>
</protein>
<dbReference type="SUPFAM" id="SSF56801">
    <property type="entry name" value="Acetyl-CoA synthetase-like"/>
    <property type="match status" value="1"/>
</dbReference>
<feature type="domain" description="AMP-dependent synthetase/ligase" evidence="1">
    <location>
        <begin position="34"/>
        <end position="463"/>
    </location>
</feature>
<comment type="caution">
    <text evidence="2">The sequence shown here is derived from an EMBL/GenBank/DDBJ whole genome shotgun (WGS) entry which is preliminary data.</text>
</comment>
<dbReference type="InterPro" id="IPR042099">
    <property type="entry name" value="ANL_N_sf"/>
</dbReference>
<proteinExistence type="predicted"/>
<dbReference type="Pfam" id="PF00501">
    <property type="entry name" value="AMP-binding"/>
    <property type="match status" value="1"/>
</dbReference>
<gene>
    <name evidence="2" type="ORF">ENS59_02385</name>
</gene>
<evidence type="ECO:0000313" key="2">
    <source>
        <dbReference type="EMBL" id="HFH28347.1"/>
    </source>
</evidence>
<dbReference type="InterPro" id="IPR045851">
    <property type="entry name" value="AMP-bd_C_sf"/>
</dbReference>
<dbReference type="Gene3D" id="3.30.300.30">
    <property type="match status" value="1"/>
</dbReference>
<keyword evidence="2" id="KW-0436">Ligase</keyword>
<name>A0A7C3II51_9SPIR</name>
<organism evidence="2">
    <name type="scientific">Gracilinema caldarium</name>
    <dbReference type="NCBI Taxonomy" id="215591"/>
    <lineage>
        <taxon>Bacteria</taxon>
        <taxon>Pseudomonadati</taxon>
        <taxon>Spirochaetota</taxon>
        <taxon>Spirochaetia</taxon>
        <taxon>Spirochaetales</taxon>
        <taxon>Breznakiellaceae</taxon>
        <taxon>Gracilinema</taxon>
    </lineage>
</organism>
<dbReference type="InterPro" id="IPR052987">
    <property type="entry name" value="Chloroplast_AMP-bd_Enzymes"/>
</dbReference>
<dbReference type="EMBL" id="DSVL01000070">
    <property type="protein sequence ID" value="HFH28347.1"/>
    <property type="molecule type" value="Genomic_DNA"/>
</dbReference>
<dbReference type="PROSITE" id="PS00455">
    <property type="entry name" value="AMP_BINDING"/>
    <property type="match status" value="1"/>
</dbReference>
<accession>A0A7C3II51</accession>
<dbReference type="Gene3D" id="3.40.50.12780">
    <property type="entry name" value="N-terminal domain of ligase-like"/>
    <property type="match status" value="1"/>
</dbReference>
<dbReference type="InterPro" id="IPR020845">
    <property type="entry name" value="AMP-binding_CS"/>
</dbReference>
<sequence length="637" mass="70927">MELERTLPLVIKARAETMPQINIQYAKDEAGQFKPKTYEAFFKEVQITAAGLLELGEKRGSHIGLISDNRQEWLVTDIAVLSIGAADVPRGCDSTDKEIAYILGFSECTLSFAENPKQVEKILSQKQEMPLLKTIVVYDQFDAALKNKASESGITLLHFSELQGLGKKRYEQNPDEILREIDKGQRDDLATIIFTSGTTGEPKGVMLSHGNFLHQLPSLPLIADLRPGDIWLSVLPVWHSFERIMQYVAPCYYNGIAYSKPVGSIMLADFKAVRPQWMASVPRIWESVRDGIYRNIRQHGGLKKTLFNFFVSVGTAHAYMRNMTLGLLPNFHGRIRALDAIVGFIPWMLLSPLKALGNLLVFNKLKALLGGRFKAGISGGGALPSQVDKFFSAVGITLLEGYGLTETAPVIAVRRMSNPRPGCVGQIILNTEVKVVDEKGNSLPPGHQGLIMVRGGQVMKGYYKKPELTAKVLSSDGWFNTGDLGMLTYDNEIKITGRAKDTIVLRGGENVEPAPIEAKINESEWVSQCMVVGQDQKYLAALIVPKQDAIMAFAQENNIPIVDYETLLLQPEINELIANDVADLVGPHTGFKPFERVFKFKLLAKPFEVGRELSHKQEIMRHRVVELYKKEIAELFE</sequence>
<dbReference type="Pfam" id="PF23562">
    <property type="entry name" value="AMP-binding_C_3"/>
    <property type="match status" value="1"/>
</dbReference>